<keyword evidence="2" id="KW-0436">Ligase</keyword>
<dbReference type="Pfam" id="PF19269">
    <property type="entry name" value="Anticodon_2"/>
    <property type="match status" value="1"/>
</dbReference>
<feature type="non-terminal residue" evidence="9">
    <location>
        <position position="1"/>
    </location>
</feature>
<dbReference type="SUPFAM" id="SSF48163">
    <property type="entry name" value="An anticodon-binding domain of class I aminoacyl-tRNA synthetases"/>
    <property type="match status" value="1"/>
</dbReference>
<evidence type="ECO:0000313" key="9">
    <source>
        <dbReference type="EMBL" id="GAF73954.1"/>
    </source>
</evidence>
<dbReference type="PANTHER" id="PTHR43311">
    <property type="entry name" value="GLUTAMATE--TRNA LIGASE"/>
    <property type="match status" value="1"/>
</dbReference>
<feature type="domain" description="Aminoacyl-tRNA synthetase class I anticodon-binding" evidence="8">
    <location>
        <begin position="112"/>
        <end position="230"/>
    </location>
</feature>
<keyword evidence="3" id="KW-0547">Nucleotide-binding</keyword>
<evidence type="ECO:0000256" key="6">
    <source>
        <dbReference type="ARBA" id="ARBA00023146"/>
    </source>
</evidence>
<evidence type="ECO:0000256" key="3">
    <source>
        <dbReference type="ARBA" id="ARBA00022741"/>
    </source>
</evidence>
<dbReference type="Gene3D" id="1.10.10.350">
    <property type="match status" value="1"/>
</dbReference>
<evidence type="ECO:0000256" key="2">
    <source>
        <dbReference type="ARBA" id="ARBA00022598"/>
    </source>
</evidence>
<keyword evidence="6" id="KW-0030">Aminoacyl-tRNA synthetase</keyword>
<organism evidence="9">
    <name type="scientific">marine sediment metagenome</name>
    <dbReference type="NCBI Taxonomy" id="412755"/>
    <lineage>
        <taxon>unclassified sequences</taxon>
        <taxon>metagenomes</taxon>
        <taxon>ecological metagenomes</taxon>
    </lineage>
</organism>
<evidence type="ECO:0000256" key="1">
    <source>
        <dbReference type="ARBA" id="ARBA00007894"/>
    </source>
</evidence>
<evidence type="ECO:0000259" key="8">
    <source>
        <dbReference type="Pfam" id="PF19269"/>
    </source>
</evidence>
<protein>
    <submittedName>
        <fullName evidence="9">Uncharacterized protein</fullName>
    </submittedName>
</protein>
<feature type="domain" description="Glutamyl/glutaminyl-tRNA synthetase class Ib catalytic" evidence="7">
    <location>
        <begin position="1"/>
        <end position="81"/>
    </location>
</feature>
<comment type="caution">
    <text evidence="9">The sequence shown here is derived from an EMBL/GenBank/DDBJ whole genome shotgun (WGS) entry which is preliminary data.</text>
</comment>
<dbReference type="InterPro" id="IPR020058">
    <property type="entry name" value="Glu/Gln-tRNA-synth_Ib_cat-dom"/>
</dbReference>
<keyword evidence="4" id="KW-0067">ATP-binding</keyword>
<comment type="similarity">
    <text evidence="1">Belongs to the class-I aminoacyl-tRNA synthetase family. Glutamate--tRNA ligase type 1 subfamily.</text>
</comment>
<dbReference type="Pfam" id="PF00749">
    <property type="entry name" value="tRNA-synt_1c"/>
    <property type="match status" value="1"/>
</dbReference>
<evidence type="ECO:0000259" key="7">
    <source>
        <dbReference type="Pfam" id="PF00749"/>
    </source>
</evidence>
<dbReference type="InterPro" id="IPR049940">
    <property type="entry name" value="GluQ/Sye"/>
</dbReference>
<dbReference type="GO" id="GO:0000049">
    <property type="term" value="F:tRNA binding"/>
    <property type="evidence" value="ECO:0007669"/>
    <property type="project" value="InterPro"/>
</dbReference>
<dbReference type="GO" id="GO:0005524">
    <property type="term" value="F:ATP binding"/>
    <property type="evidence" value="ECO:0007669"/>
    <property type="project" value="UniProtKB-KW"/>
</dbReference>
<dbReference type="Gene3D" id="1.10.1160.10">
    <property type="entry name" value="Glutamyl-trna Synthetase, Domain 2"/>
    <property type="match status" value="1"/>
</dbReference>
<dbReference type="InterPro" id="IPR020751">
    <property type="entry name" value="aa-tRNA-synth_I_codon-bd_sub2"/>
</dbReference>
<evidence type="ECO:0000256" key="5">
    <source>
        <dbReference type="ARBA" id="ARBA00022917"/>
    </source>
</evidence>
<dbReference type="SUPFAM" id="SSF52374">
    <property type="entry name" value="Nucleotidylyl transferase"/>
    <property type="match status" value="1"/>
</dbReference>
<dbReference type="GO" id="GO:0005829">
    <property type="term" value="C:cytosol"/>
    <property type="evidence" value="ECO:0007669"/>
    <property type="project" value="TreeGrafter"/>
</dbReference>
<sequence length="233" mass="26530">QYGHISLIFGTDGSPLSKRNGSRSVQDLREQGFLPTAVVNYLARLGHYYKDDSFMSLDNLSKQFATVHLSKSPARFDESQLLHWQKEAIQHAEHDDLWEWMRTHVKEHVALERSSDFVETVKANIIFPEDAKTWAQAIFSEQLELSHESKEIIKQAGMEFFEQTLEGLSNFGTDFKEVTNHVKQQTGAKGKGLFMPLRIALTGEQHGPEMVKILPLMGVEKAKQRIEAAIYSI</sequence>
<reference evidence="9" key="1">
    <citation type="journal article" date="2014" name="Front. Microbiol.">
        <title>High frequency of phylogenetically diverse reductive dehalogenase-homologous genes in deep subseafloor sedimentary metagenomes.</title>
        <authorList>
            <person name="Kawai M."/>
            <person name="Futagami T."/>
            <person name="Toyoda A."/>
            <person name="Takaki Y."/>
            <person name="Nishi S."/>
            <person name="Hori S."/>
            <person name="Arai W."/>
            <person name="Tsubouchi T."/>
            <person name="Morono Y."/>
            <person name="Uchiyama I."/>
            <person name="Ito T."/>
            <person name="Fujiyama A."/>
            <person name="Inagaki F."/>
            <person name="Takami H."/>
        </authorList>
    </citation>
    <scope>NUCLEOTIDE SEQUENCE</scope>
    <source>
        <strain evidence="9">Expedition CK06-06</strain>
    </source>
</reference>
<dbReference type="AlphaFoldDB" id="X0RYS5"/>
<proteinExistence type="inferred from homology"/>
<dbReference type="GO" id="GO:0004818">
    <property type="term" value="F:glutamate-tRNA ligase activity"/>
    <property type="evidence" value="ECO:0007669"/>
    <property type="project" value="TreeGrafter"/>
</dbReference>
<accession>X0RYS5</accession>
<evidence type="ECO:0000256" key="4">
    <source>
        <dbReference type="ARBA" id="ARBA00022840"/>
    </source>
</evidence>
<dbReference type="PANTHER" id="PTHR43311:SF2">
    <property type="entry name" value="GLUTAMATE--TRNA LIGASE, MITOCHONDRIAL-RELATED"/>
    <property type="match status" value="1"/>
</dbReference>
<dbReference type="EMBL" id="BARS01002862">
    <property type="protein sequence ID" value="GAF73954.1"/>
    <property type="molecule type" value="Genomic_DNA"/>
</dbReference>
<dbReference type="GO" id="GO:0006424">
    <property type="term" value="P:glutamyl-tRNA aminoacylation"/>
    <property type="evidence" value="ECO:0007669"/>
    <property type="project" value="TreeGrafter"/>
</dbReference>
<name>X0RYS5_9ZZZZ</name>
<dbReference type="InterPro" id="IPR045462">
    <property type="entry name" value="aa-tRNA-synth_I_cd-bd"/>
</dbReference>
<dbReference type="InterPro" id="IPR020061">
    <property type="entry name" value="Glu_tRNA_lig_a-bdl"/>
</dbReference>
<dbReference type="InterPro" id="IPR008925">
    <property type="entry name" value="aa_tRNA-synth_I_cd-bd_sf"/>
</dbReference>
<gene>
    <name evidence="9" type="ORF">S01H1_05494</name>
</gene>
<keyword evidence="5" id="KW-0648">Protein biosynthesis</keyword>